<evidence type="ECO:0000256" key="1">
    <source>
        <dbReference type="PIRNR" id="PIRNR006386"/>
    </source>
</evidence>
<dbReference type="GO" id="GO:0004364">
    <property type="term" value="F:glutathione transferase activity"/>
    <property type="evidence" value="ECO:0007669"/>
    <property type="project" value="TreeGrafter"/>
</dbReference>
<keyword evidence="1 4" id="KW-0413">Isomerase</keyword>
<reference evidence="5" key="1">
    <citation type="submission" date="2016-10" db="EMBL/GenBank/DDBJ databases">
        <authorList>
            <person name="Varghese N."/>
            <person name="Submissions S."/>
        </authorList>
    </citation>
    <scope>NUCLEOTIDE SEQUENCE [LARGE SCALE GENOMIC DNA]</scope>
    <source>
        <strain evidence="5">DSM 44796</strain>
    </source>
</reference>
<dbReference type="GO" id="GO:0004602">
    <property type="term" value="F:glutathione peroxidase activity"/>
    <property type="evidence" value="ECO:0007669"/>
    <property type="project" value="TreeGrafter"/>
</dbReference>
<feature type="domain" description="DSBA-like thioredoxin" evidence="3">
    <location>
        <begin position="8"/>
        <end position="201"/>
    </location>
</feature>
<dbReference type="Pfam" id="PF01323">
    <property type="entry name" value="DSBA"/>
    <property type="match status" value="1"/>
</dbReference>
<proteinExistence type="inferred from homology"/>
<dbReference type="PIRSF" id="PIRSF006386">
    <property type="entry name" value="HCCAis_GSTk"/>
    <property type="match status" value="1"/>
</dbReference>
<dbReference type="InterPro" id="IPR001853">
    <property type="entry name" value="DSBA-like_thioredoxin_dom"/>
</dbReference>
<evidence type="ECO:0000256" key="2">
    <source>
        <dbReference type="PIRSR" id="PIRSR006386-1"/>
    </source>
</evidence>
<protein>
    <recommendedName>
        <fullName evidence="1">2-hydroxychromene-2-carboxylate isomerase</fullName>
        <ecNumber evidence="1">5.99.1.4</ecNumber>
    </recommendedName>
</protein>
<accession>A0A1G9JIU3</accession>
<sequence>MSRKTPRFYFSLRSPYSWLAYRELMSRFRDVAESIEWRPYYEPDERSAGLIRAQGAELPYAEMTRAKHFYILQDVARLARERGIEVTWPVDRDPVWEVPHLGYLYARRHGKGLGYIDAVYRARWEQGRDICDRATIAEIGALLELDSVAVANAADDDELRGEGAVSMAEAFRHGAFGVPFFVQGFTRFWGLDRLEAFAGHVRARQAPAQAEPEVVTAAVGMGRGPDDGHAGGCG</sequence>
<comment type="similarity">
    <text evidence="1">Belongs to the GST superfamily. NadH family.</text>
</comment>
<dbReference type="EMBL" id="FNET01000010">
    <property type="protein sequence ID" value="SDL37459.1"/>
    <property type="molecule type" value="Genomic_DNA"/>
</dbReference>
<name>A0A1G9JIU3_9PSEU</name>
<evidence type="ECO:0000259" key="3">
    <source>
        <dbReference type="Pfam" id="PF01323"/>
    </source>
</evidence>
<feature type="active site" description="Nucleophile" evidence="2">
    <location>
        <position position="14"/>
    </location>
</feature>
<evidence type="ECO:0000313" key="5">
    <source>
        <dbReference type="Proteomes" id="UP000199682"/>
    </source>
</evidence>
<dbReference type="AlphaFoldDB" id="A0A1G9JIU3"/>
<dbReference type="Proteomes" id="UP000199682">
    <property type="component" value="Unassembled WGS sequence"/>
</dbReference>
<dbReference type="PANTHER" id="PTHR42943">
    <property type="entry name" value="GLUTATHIONE S-TRANSFERASE KAPPA"/>
    <property type="match status" value="1"/>
</dbReference>
<dbReference type="GO" id="GO:0018845">
    <property type="term" value="F:2-hydroxychromene-2-carboxylate isomerase activity"/>
    <property type="evidence" value="ECO:0007669"/>
    <property type="project" value="UniProtKB-UniRule"/>
</dbReference>
<dbReference type="SUPFAM" id="SSF52833">
    <property type="entry name" value="Thioredoxin-like"/>
    <property type="match status" value="1"/>
</dbReference>
<comment type="catalytic activity">
    <reaction evidence="1">
        <text>2-hydroxychromene-2-carboxylate = (3E)-4-(2-hydroxyphenyl)-2-oxobut-3-enoate</text>
        <dbReference type="Rhea" id="RHEA:27401"/>
        <dbReference type="ChEBI" id="CHEBI:59350"/>
        <dbReference type="ChEBI" id="CHEBI:59353"/>
        <dbReference type="EC" id="5.99.1.4"/>
    </reaction>
</comment>
<dbReference type="GO" id="GO:0006749">
    <property type="term" value="P:glutathione metabolic process"/>
    <property type="evidence" value="ECO:0007669"/>
    <property type="project" value="TreeGrafter"/>
</dbReference>
<dbReference type="Gene3D" id="3.40.30.10">
    <property type="entry name" value="Glutaredoxin"/>
    <property type="match status" value="1"/>
</dbReference>
<dbReference type="InterPro" id="IPR014440">
    <property type="entry name" value="HCCAis_GSTk"/>
</dbReference>
<evidence type="ECO:0000313" key="4">
    <source>
        <dbReference type="EMBL" id="SDL37459.1"/>
    </source>
</evidence>
<dbReference type="RefSeq" id="WP_090008241.1">
    <property type="nucleotide sequence ID" value="NZ_FNET01000010.1"/>
</dbReference>
<dbReference type="InterPro" id="IPR036249">
    <property type="entry name" value="Thioredoxin-like_sf"/>
</dbReference>
<dbReference type="InterPro" id="IPR051924">
    <property type="entry name" value="GST_Kappa/NadH"/>
</dbReference>
<dbReference type="EC" id="5.99.1.4" evidence="1"/>
<gene>
    <name evidence="4" type="ORF">SAMN04488074_110267</name>
</gene>
<dbReference type="PANTHER" id="PTHR42943:SF2">
    <property type="entry name" value="GLUTATHIONE S-TRANSFERASE KAPPA 1"/>
    <property type="match status" value="1"/>
</dbReference>
<organism evidence="4 5">
    <name type="scientific">Lentzea albidocapillata subsp. violacea</name>
    <dbReference type="NCBI Taxonomy" id="128104"/>
    <lineage>
        <taxon>Bacteria</taxon>
        <taxon>Bacillati</taxon>
        <taxon>Actinomycetota</taxon>
        <taxon>Actinomycetes</taxon>
        <taxon>Pseudonocardiales</taxon>
        <taxon>Pseudonocardiaceae</taxon>
        <taxon>Lentzea</taxon>
    </lineage>
</organism>